<evidence type="ECO:0000256" key="3">
    <source>
        <dbReference type="ARBA" id="ARBA00022741"/>
    </source>
</evidence>
<evidence type="ECO:0000256" key="5">
    <source>
        <dbReference type="ARBA" id="ARBA00022842"/>
    </source>
</evidence>
<dbReference type="GeneID" id="19947680"/>
<evidence type="ECO:0000256" key="2">
    <source>
        <dbReference type="ARBA" id="ARBA00022723"/>
    </source>
</evidence>
<dbReference type="InterPro" id="IPR016185">
    <property type="entry name" value="PreATP-grasp_dom_sf"/>
</dbReference>
<dbReference type="Proteomes" id="UP000030762">
    <property type="component" value="Unassembled WGS sequence"/>
</dbReference>
<evidence type="ECO:0000256" key="6">
    <source>
        <dbReference type="SAM" id="MobiDB-lite"/>
    </source>
</evidence>
<dbReference type="STRING" id="1156394.T0QLR7"/>
<name>T0QLR7_SAPDV</name>
<evidence type="ECO:0000259" key="7">
    <source>
        <dbReference type="Pfam" id="PF03738"/>
    </source>
</evidence>
<dbReference type="GO" id="GO:0046872">
    <property type="term" value="F:metal ion binding"/>
    <property type="evidence" value="ECO:0007669"/>
    <property type="project" value="UniProtKB-KW"/>
</dbReference>
<dbReference type="VEuPathDB" id="FungiDB:SDRG_06953"/>
<feature type="region of interest" description="Disordered" evidence="6">
    <location>
        <begin position="84"/>
        <end position="103"/>
    </location>
</feature>
<keyword evidence="2" id="KW-0479">Metal-binding</keyword>
<dbReference type="AlphaFoldDB" id="T0QLR7"/>
<gene>
    <name evidence="8" type="ORF">SDRG_06953</name>
</gene>
<dbReference type="SUPFAM" id="SSF56059">
    <property type="entry name" value="Glutathione synthetase ATP-binding domain-like"/>
    <property type="match status" value="1"/>
</dbReference>
<proteinExistence type="predicted"/>
<feature type="domain" description="Glutathionylspermidine synthase pre-ATP-grasp-like" evidence="7">
    <location>
        <begin position="125"/>
        <end position="512"/>
    </location>
</feature>
<dbReference type="OMA" id="YEWLASE"/>
<reference evidence="8 9" key="1">
    <citation type="submission" date="2012-04" db="EMBL/GenBank/DDBJ databases">
        <title>The Genome Sequence of Saprolegnia declina VS20.</title>
        <authorList>
            <consortium name="The Broad Institute Genome Sequencing Platform"/>
            <person name="Russ C."/>
            <person name="Nusbaum C."/>
            <person name="Tyler B."/>
            <person name="van West P."/>
            <person name="Dieguez-Uribeondo J."/>
            <person name="de Bruijn I."/>
            <person name="Tripathy S."/>
            <person name="Jiang R."/>
            <person name="Young S.K."/>
            <person name="Zeng Q."/>
            <person name="Gargeya S."/>
            <person name="Fitzgerald M."/>
            <person name="Haas B."/>
            <person name="Abouelleil A."/>
            <person name="Alvarado L."/>
            <person name="Arachchi H.M."/>
            <person name="Berlin A."/>
            <person name="Chapman S.B."/>
            <person name="Goldberg J."/>
            <person name="Griggs A."/>
            <person name="Gujja S."/>
            <person name="Hansen M."/>
            <person name="Howarth C."/>
            <person name="Imamovic A."/>
            <person name="Larimer J."/>
            <person name="McCowen C."/>
            <person name="Montmayeur A."/>
            <person name="Murphy C."/>
            <person name="Neiman D."/>
            <person name="Pearson M."/>
            <person name="Priest M."/>
            <person name="Roberts A."/>
            <person name="Saif S."/>
            <person name="Shea T."/>
            <person name="Sisk P."/>
            <person name="Sykes S."/>
            <person name="Wortman J."/>
            <person name="Nusbaum C."/>
            <person name="Birren B."/>
        </authorList>
    </citation>
    <scope>NUCLEOTIDE SEQUENCE [LARGE SCALE GENOMIC DNA]</scope>
    <source>
        <strain evidence="8 9">VS20</strain>
    </source>
</reference>
<dbReference type="InterPro" id="IPR005494">
    <property type="entry name" value="GSPS_pre-ATP-grasp-like_dom"/>
</dbReference>
<dbReference type="InParanoid" id="T0QLR7"/>
<dbReference type="Pfam" id="PF03738">
    <property type="entry name" value="GSP_synth"/>
    <property type="match status" value="1"/>
</dbReference>
<evidence type="ECO:0000256" key="1">
    <source>
        <dbReference type="ARBA" id="ARBA00022598"/>
    </source>
</evidence>
<evidence type="ECO:0000313" key="8">
    <source>
        <dbReference type="EMBL" id="EQC35671.1"/>
    </source>
</evidence>
<dbReference type="Gene3D" id="3.30.1490.330">
    <property type="match status" value="1"/>
</dbReference>
<dbReference type="OrthoDB" id="64566at2759"/>
<organism evidence="8 9">
    <name type="scientific">Saprolegnia diclina (strain VS20)</name>
    <dbReference type="NCBI Taxonomy" id="1156394"/>
    <lineage>
        <taxon>Eukaryota</taxon>
        <taxon>Sar</taxon>
        <taxon>Stramenopiles</taxon>
        <taxon>Oomycota</taxon>
        <taxon>Saprolegniomycetes</taxon>
        <taxon>Saprolegniales</taxon>
        <taxon>Saprolegniaceae</taxon>
        <taxon>Saprolegnia</taxon>
    </lineage>
</organism>
<sequence>MQRLLVRPTSRLLRPRRAQQPLLGVRRFMYRRHIASDPDLDPASLMGIAAVGVAVCGVIYYYDTKEANEFQMIRITDASQCHKKSHADRAPRSVPHSSLQRVPQSKRLPLSVLEANGVRHASLAGVTWIEEDETRYYEQPYWNDEAAYTMTSTDAQALRNATYELHAMCLQAVDRIVASDALLDVFEIPFNLRQAVRDSWARRDPDLLGRFDFSWDGTGPPKLLEYNADTPTVLVETAVGQRLWQSHVLADSKQWCFNEIEDRLKAAWTKVVPKGAHVHLAGTNATIEEIEHVAFMHRMALIAGLNADVVPISSVSVDGDGHIVDGTKARIEHLWKLYPYEWLASESLGDDLFVDTPGGNKRLLEPAWKLLLGNKALLALLWEMFPDHPNLLPATYDRDDILDNKIPGNIVAKPKYGREGAGILYSGRYKSKAEFLDAADKASMLPTEGHDGVVDLDMGAPVYQAYHATSSFALRKIVLGSWVVHGAPAGFCVREDIGATTNDNSCFVPHCIDGPRLSKSTLPELSPAQNALLHSLYKDDADAVRKESWGTYFGTPFFRSPTSASTGATAARPPTPTTHDNAKAQAYAAKRGRSTRYPRSGTSGGFSRATGAQGMRGGARASS</sequence>
<keyword evidence="5" id="KW-0460">Magnesium</keyword>
<dbReference type="RefSeq" id="XP_008610988.1">
    <property type="nucleotide sequence ID" value="XM_008612766.1"/>
</dbReference>
<dbReference type="eggNOG" id="ENOG502QUZK">
    <property type="taxonomic scope" value="Eukaryota"/>
</dbReference>
<dbReference type="GO" id="GO:0005524">
    <property type="term" value="F:ATP binding"/>
    <property type="evidence" value="ECO:0007669"/>
    <property type="project" value="UniProtKB-KW"/>
</dbReference>
<evidence type="ECO:0000313" key="9">
    <source>
        <dbReference type="Proteomes" id="UP000030762"/>
    </source>
</evidence>
<keyword evidence="4" id="KW-0067">ATP-binding</keyword>
<keyword evidence="9" id="KW-1185">Reference proteome</keyword>
<dbReference type="SUPFAM" id="SSF52440">
    <property type="entry name" value="PreATP-grasp domain"/>
    <property type="match status" value="1"/>
</dbReference>
<evidence type="ECO:0000256" key="4">
    <source>
        <dbReference type="ARBA" id="ARBA00022840"/>
    </source>
</evidence>
<keyword evidence="3" id="KW-0547">Nucleotide-binding</keyword>
<dbReference type="GO" id="GO:0016874">
    <property type="term" value="F:ligase activity"/>
    <property type="evidence" value="ECO:0007669"/>
    <property type="project" value="UniProtKB-KW"/>
</dbReference>
<keyword evidence="1" id="KW-0436">Ligase</keyword>
<accession>T0QLR7</accession>
<protein>
    <recommendedName>
        <fullName evidence="7">Glutathionylspermidine synthase pre-ATP-grasp-like domain-containing protein</fullName>
    </recommendedName>
</protein>
<feature type="compositionally biased region" description="Low complexity" evidence="6">
    <location>
        <begin position="562"/>
        <end position="572"/>
    </location>
</feature>
<feature type="region of interest" description="Disordered" evidence="6">
    <location>
        <begin position="562"/>
        <end position="623"/>
    </location>
</feature>
<dbReference type="EMBL" id="JH767150">
    <property type="protein sequence ID" value="EQC35671.1"/>
    <property type="molecule type" value="Genomic_DNA"/>
</dbReference>